<gene>
    <name evidence="2" type="ORF">K432DRAFT_408081</name>
</gene>
<name>A0A8E2E392_9PEZI</name>
<feature type="region of interest" description="Disordered" evidence="1">
    <location>
        <begin position="119"/>
        <end position="147"/>
    </location>
</feature>
<protein>
    <submittedName>
        <fullName evidence="2">Uncharacterized protein</fullName>
    </submittedName>
</protein>
<accession>A0A8E2E392</accession>
<proteinExistence type="predicted"/>
<dbReference type="EMBL" id="KV745201">
    <property type="protein sequence ID" value="OCK76540.1"/>
    <property type="molecule type" value="Genomic_DNA"/>
</dbReference>
<evidence type="ECO:0000256" key="1">
    <source>
        <dbReference type="SAM" id="MobiDB-lite"/>
    </source>
</evidence>
<sequence>MELGWFTRVLLSPPKFRDHGLFHHHHQNPVQEFHHEIIPLQPRRNALWIRRSRLIAHRMPSTKTSIQVLMNIKNSITRQIAGPVKISPGRLVSSTSTQCPLTLILANVDVHNTLIDKRITNPKGTRQPSPRRSGGDPYAKTRPGTVGHAGARRFFATARAV</sequence>
<keyword evidence="3" id="KW-1185">Reference proteome</keyword>
<evidence type="ECO:0000313" key="2">
    <source>
        <dbReference type="EMBL" id="OCK76540.1"/>
    </source>
</evidence>
<dbReference type="AlphaFoldDB" id="A0A8E2E392"/>
<organism evidence="2 3">
    <name type="scientific">Lepidopterella palustris CBS 459.81</name>
    <dbReference type="NCBI Taxonomy" id="1314670"/>
    <lineage>
        <taxon>Eukaryota</taxon>
        <taxon>Fungi</taxon>
        <taxon>Dikarya</taxon>
        <taxon>Ascomycota</taxon>
        <taxon>Pezizomycotina</taxon>
        <taxon>Dothideomycetes</taxon>
        <taxon>Pleosporomycetidae</taxon>
        <taxon>Mytilinidiales</taxon>
        <taxon>Argynnaceae</taxon>
        <taxon>Lepidopterella</taxon>
    </lineage>
</organism>
<evidence type="ECO:0000313" key="3">
    <source>
        <dbReference type="Proteomes" id="UP000250266"/>
    </source>
</evidence>
<dbReference type="Proteomes" id="UP000250266">
    <property type="component" value="Unassembled WGS sequence"/>
</dbReference>
<reference evidence="2 3" key="1">
    <citation type="journal article" date="2016" name="Nat. Commun.">
        <title>Ectomycorrhizal ecology is imprinted in the genome of the dominant symbiotic fungus Cenococcum geophilum.</title>
        <authorList>
            <consortium name="DOE Joint Genome Institute"/>
            <person name="Peter M."/>
            <person name="Kohler A."/>
            <person name="Ohm R.A."/>
            <person name="Kuo A."/>
            <person name="Krutzmann J."/>
            <person name="Morin E."/>
            <person name="Arend M."/>
            <person name="Barry K.W."/>
            <person name="Binder M."/>
            <person name="Choi C."/>
            <person name="Clum A."/>
            <person name="Copeland A."/>
            <person name="Grisel N."/>
            <person name="Haridas S."/>
            <person name="Kipfer T."/>
            <person name="LaButti K."/>
            <person name="Lindquist E."/>
            <person name="Lipzen A."/>
            <person name="Maire R."/>
            <person name="Meier B."/>
            <person name="Mihaltcheva S."/>
            <person name="Molinier V."/>
            <person name="Murat C."/>
            <person name="Poggeler S."/>
            <person name="Quandt C.A."/>
            <person name="Sperisen C."/>
            <person name="Tritt A."/>
            <person name="Tisserant E."/>
            <person name="Crous P.W."/>
            <person name="Henrissat B."/>
            <person name="Nehls U."/>
            <person name="Egli S."/>
            <person name="Spatafora J.W."/>
            <person name="Grigoriev I.V."/>
            <person name="Martin F.M."/>
        </authorList>
    </citation>
    <scope>NUCLEOTIDE SEQUENCE [LARGE SCALE GENOMIC DNA]</scope>
    <source>
        <strain evidence="2 3">CBS 459.81</strain>
    </source>
</reference>